<dbReference type="Pfam" id="PF02321">
    <property type="entry name" value="OEP"/>
    <property type="match status" value="1"/>
</dbReference>
<evidence type="ECO:0000256" key="1">
    <source>
        <dbReference type="ARBA" id="ARBA00004442"/>
    </source>
</evidence>
<feature type="coiled-coil region" evidence="8">
    <location>
        <begin position="280"/>
        <end position="307"/>
    </location>
</feature>
<keyword evidence="5" id="KW-0812">Transmembrane</keyword>
<evidence type="ECO:0000313" key="11">
    <source>
        <dbReference type="Proteomes" id="UP001172911"/>
    </source>
</evidence>
<dbReference type="PANTHER" id="PTHR30026:SF20">
    <property type="entry name" value="OUTER MEMBRANE PROTEIN TOLC"/>
    <property type="match status" value="1"/>
</dbReference>
<organism evidence="10 11">
    <name type="scientific">Desulforamulus aquiferis</name>
    <dbReference type="NCBI Taxonomy" id="1397668"/>
    <lineage>
        <taxon>Bacteria</taxon>
        <taxon>Bacillati</taxon>
        <taxon>Bacillota</taxon>
        <taxon>Clostridia</taxon>
        <taxon>Eubacteriales</taxon>
        <taxon>Peptococcaceae</taxon>
        <taxon>Desulforamulus</taxon>
    </lineage>
</organism>
<evidence type="ECO:0000256" key="2">
    <source>
        <dbReference type="ARBA" id="ARBA00007613"/>
    </source>
</evidence>
<reference evidence="10" key="1">
    <citation type="journal article" date="2023" name="J. Hazard. Mater.">
        <title>Anaerobic biodegradation of pyrene and benzo[a]pyrene by a new sulfate-reducing Desulforamulus aquiferis strain DSA.</title>
        <authorList>
            <person name="Zhang Z."/>
            <person name="Sun J."/>
            <person name="Gong X."/>
            <person name="Wang C."/>
            <person name="Wang H."/>
        </authorList>
    </citation>
    <scope>NUCLEOTIDE SEQUENCE</scope>
    <source>
        <strain evidence="10">DSA</strain>
    </source>
</reference>
<dbReference type="GO" id="GO:1990281">
    <property type="term" value="C:efflux pump complex"/>
    <property type="evidence" value="ECO:0007669"/>
    <property type="project" value="TreeGrafter"/>
</dbReference>
<evidence type="ECO:0000313" key="10">
    <source>
        <dbReference type="EMBL" id="MDO7786844.1"/>
    </source>
</evidence>
<dbReference type="SUPFAM" id="SSF56954">
    <property type="entry name" value="Outer membrane efflux proteins (OEP)"/>
    <property type="match status" value="1"/>
</dbReference>
<keyword evidence="3" id="KW-0813">Transport</keyword>
<feature type="signal peptide" evidence="9">
    <location>
        <begin position="1"/>
        <end position="24"/>
    </location>
</feature>
<comment type="similarity">
    <text evidence="2">Belongs to the outer membrane factor (OMF) (TC 1.B.17) family.</text>
</comment>
<keyword evidence="9" id="KW-0732">Signal</keyword>
<keyword evidence="6" id="KW-0472">Membrane</keyword>
<dbReference type="Gene3D" id="1.20.1600.10">
    <property type="entry name" value="Outer membrane efflux proteins (OEP)"/>
    <property type="match status" value="1"/>
</dbReference>
<dbReference type="EMBL" id="JARPTC010000008">
    <property type="protein sequence ID" value="MDO7786844.1"/>
    <property type="molecule type" value="Genomic_DNA"/>
</dbReference>
<keyword evidence="4" id="KW-1134">Transmembrane beta strand</keyword>
<keyword evidence="8" id="KW-0175">Coiled coil</keyword>
<dbReference type="AlphaFoldDB" id="A0AAW7ZAZ3"/>
<name>A0AAW7ZAZ3_9FIRM</name>
<dbReference type="InterPro" id="IPR051906">
    <property type="entry name" value="TolC-like"/>
</dbReference>
<protein>
    <submittedName>
        <fullName evidence="10">TolC family protein</fullName>
    </submittedName>
</protein>
<dbReference type="RefSeq" id="WP_304541960.1">
    <property type="nucleotide sequence ID" value="NZ_JARPTC010000008.1"/>
</dbReference>
<comment type="subcellular location">
    <subcellularLocation>
        <location evidence="1">Cell outer membrane</location>
    </subcellularLocation>
</comment>
<dbReference type="GO" id="GO:0015288">
    <property type="term" value="F:porin activity"/>
    <property type="evidence" value="ECO:0007669"/>
    <property type="project" value="TreeGrafter"/>
</dbReference>
<feature type="chain" id="PRO_5043555246" evidence="9">
    <location>
        <begin position="25"/>
        <end position="357"/>
    </location>
</feature>
<dbReference type="InterPro" id="IPR003423">
    <property type="entry name" value="OMP_efflux"/>
</dbReference>
<keyword evidence="11" id="KW-1185">Reference proteome</keyword>
<gene>
    <name evidence="10" type="ORF">P6N53_06365</name>
</gene>
<evidence type="ECO:0000256" key="8">
    <source>
        <dbReference type="SAM" id="Coils"/>
    </source>
</evidence>
<evidence type="ECO:0000256" key="7">
    <source>
        <dbReference type="ARBA" id="ARBA00023237"/>
    </source>
</evidence>
<evidence type="ECO:0000256" key="5">
    <source>
        <dbReference type="ARBA" id="ARBA00022692"/>
    </source>
</evidence>
<keyword evidence="7" id="KW-0998">Cell outer membrane</keyword>
<evidence type="ECO:0000256" key="4">
    <source>
        <dbReference type="ARBA" id="ARBA00022452"/>
    </source>
</evidence>
<dbReference type="Proteomes" id="UP001172911">
    <property type="component" value="Unassembled WGS sequence"/>
</dbReference>
<dbReference type="GO" id="GO:0015562">
    <property type="term" value="F:efflux transmembrane transporter activity"/>
    <property type="evidence" value="ECO:0007669"/>
    <property type="project" value="InterPro"/>
</dbReference>
<dbReference type="PANTHER" id="PTHR30026">
    <property type="entry name" value="OUTER MEMBRANE PROTEIN TOLC"/>
    <property type="match status" value="1"/>
</dbReference>
<accession>A0AAW7ZAZ3</accession>
<dbReference type="GO" id="GO:0009279">
    <property type="term" value="C:cell outer membrane"/>
    <property type="evidence" value="ECO:0007669"/>
    <property type="project" value="UniProtKB-SubCell"/>
</dbReference>
<reference evidence="10" key="2">
    <citation type="submission" date="2023-03" db="EMBL/GenBank/DDBJ databases">
        <authorList>
            <person name="Zhang Z."/>
        </authorList>
    </citation>
    <scope>NUCLEOTIDE SEQUENCE</scope>
    <source>
        <strain evidence="10">DSA</strain>
    </source>
</reference>
<proteinExistence type="inferred from homology"/>
<evidence type="ECO:0000256" key="9">
    <source>
        <dbReference type="SAM" id="SignalP"/>
    </source>
</evidence>
<evidence type="ECO:0000256" key="3">
    <source>
        <dbReference type="ARBA" id="ARBA00022448"/>
    </source>
</evidence>
<evidence type="ECO:0000256" key="6">
    <source>
        <dbReference type="ARBA" id="ARBA00023136"/>
    </source>
</evidence>
<comment type="caution">
    <text evidence="10">The sequence shown here is derived from an EMBL/GenBank/DDBJ whole genome shotgun (WGS) entry which is preliminary data.</text>
</comment>
<sequence>MLKKITKTLLLLLALLIIAVPAFANEATDQTLTLDNAIKKALSHNKSILNAQLDIDSTEIQRDSLQELVKYTPIDYNYNQDDTNVFKSYYGVQHQLRQAQKKLNADKMQLSINVTEAYHQVIKNNQLLDEMKANLTLNIIKRDQVKAKYDVGMATMADLLAADAQVVSARANIKDAEGKLDTAYGELNKITGQNISARPKLEEEIGFYPEEFDVDMQVTKAINNSFEIWSATEAARTAAVTKYFEFYSDIGNNNQAKANNTVESTKEEISVSTVTLCNGVKTLEANYQQIEKQIEQLEENLRVLKLHSDLGLVTKDNMLTVESNVKKLKNTQLDIASRHTVTLLTLKKLTGDFPILL</sequence>